<gene>
    <name evidence="2" type="ORF">RRG08_057209</name>
</gene>
<dbReference type="AlphaFoldDB" id="A0AAE1CNC7"/>
<name>A0AAE1CNC7_9GAST</name>
<accession>A0AAE1CNC7</accession>
<dbReference type="EMBL" id="JAWDGP010007404">
    <property type="protein sequence ID" value="KAK3720739.1"/>
    <property type="molecule type" value="Genomic_DNA"/>
</dbReference>
<dbReference type="Proteomes" id="UP001283361">
    <property type="component" value="Unassembled WGS sequence"/>
</dbReference>
<evidence type="ECO:0000313" key="3">
    <source>
        <dbReference type="Proteomes" id="UP001283361"/>
    </source>
</evidence>
<organism evidence="2 3">
    <name type="scientific">Elysia crispata</name>
    <name type="common">lettuce slug</name>
    <dbReference type="NCBI Taxonomy" id="231223"/>
    <lineage>
        <taxon>Eukaryota</taxon>
        <taxon>Metazoa</taxon>
        <taxon>Spiralia</taxon>
        <taxon>Lophotrochozoa</taxon>
        <taxon>Mollusca</taxon>
        <taxon>Gastropoda</taxon>
        <taxon>Heterobranchia</taxon>
        <taxon>Euthyneura</taxon>
        <taxon>Panpulmonata</taxon>
        <taxon>Sacoglossa</taxon>
        <taxon>Placobranchoidea</taxon>
        <taxon>Plakobranchidae</taxon>
        <taxon>Elysia</taxon>
    </lineage>
</organism>
<sequence>MLAALFLSFHLHQDLGIPDLIKTVNLPVQQELSKRTCRAASRSHIADSVRNTGGSLSEPNTSQESREFSNQKMLYSEPSTQRIRPSTSQLAQLMINSTRIRSRLKPARGTLLQLLGIQIPSKLQDIYLNHMSELYGMRPPPSYLLPLNSSTGGKRFQFSFSVICSAARPCRRQTLGMRKKWMRIDPGFRRIFMFDLPVPFALIF</sequence>
<reference evidence="2" key="1">
    <citation type="journal article" date="2023" name="G3 (Bethesda)">
        <title>A reference genome for the long-term kleptoplast-retaining sea slug Elysia crispata morphotype clarki.</title>
        <authorList>
            <person name="Eastman K.E."/>
            <person name="Pendleton A.L."/>
            <person name="Shaikh M.A."/>
            <person name="Suttiyut T."/>
            <person name="Ogas R."/>
            <person name="Tomko P."/>
            <person name="Gavelis G."/>
            <person name="Widhalm J.R."/>
            <person name="Wisecaver J.H."/>
        </authorList>
    </citation>
    <scope>NUCLEOTIDE SEQUENCE</scope>
    <source>
        <strain evidence="2">ECLA1</strain>
    </source>
</reference>
<feature type="region of interest" description="Disordered" evidence="1">
    <location>
        <begin position="41"/>
        <end position="70"/>
    </location>
</feature>
<evidence type="ECO:0000256" key="1">
    <source>
        <dbReference type="SAM" id="MobiDB-lite"/>
    </source>
</evidence>
<keyword evidence="3" id="KW-1185">Reference proteome</keyword>
<feature type="compositionally biased region" description="Polar residues" evidence="1">
    <location>
        <begin position="49"/>
        <end position="63"/>
    </location>
</feature>
<evidence type="ECO:0000313" key="2">
    <source>
        <dbReference type="EMBL" id="KAK3720739.1"/>
    </source>
</evidence>
<proteinExistence type="predicted"/>
<protein>
    <submittedName>
        <fullName evidence="2">Uncharacterized protein</fullName>
    </submittedName>
</protein>
<comment type="caution">
    <text evidence="2">The sequence shown here is derived from an EMBL/GenBank/DDBJ whole genome shotgun (WGS) entry which is preliminary data.</text>
</comment>